<gene>
    <name evidence="6" type="ORF">CVLEPA_LOCUS25697</name>
</gene>
<evidence type="ECO:0000313" key="7">
    <source>
        <dbReference type="Proteomes" id="UP001642483"/>
    </source>
</evidence>
<evidence type="ECO:0000259" key="5">
    <source>
        <dbReference type="PROSITE" id="PS51034"/>
    </source>
</evidence>
<accession>A0ABP0GNC7</accession>
<dbReference type="PANTHER" id="PTHR14002:SF54">
    <property type="entry name" value="ZONA PELLUCIDA SPERM-BINDING PROTEIN 2"/>
    <property type="match status" value="1"/>
</dbReference>
<dbReference type="PROSITE" id="PS51034">
    <property type="entry name" value="ZP_2"/>
    <property type="match status" value="1"/>
</dbReference>
<dbReference type="SUPFAM" id="SSF57196">
    <property type="entry name" value="EGF/Laminin"/>
    <property type="match status" value="1"/>
</dbReference>
<keyword evidence="3" id="KW-0812">Transmembrane</keyword>
<dbReference type="EMBL" id="CAWYQH010000130">
    <property type="protein sequence ID" value="CAK8692431.1"/>
    <property type="molecule type" value="Genomic_DNA"/>
</dbReference>
<keyword evidence="2" id="KW-1015">Disulfide bond</keyword>
<dbReference type="Pfam" id="PF00100">
    <property type="entry name" value="Zona_pellucida"/>
    <property type="match status" value="1"/>
</dbReference>
<protein>
    <recommendedName>
        <fullName evidence="5">ZP domain-containing protein</fullName>
    </recommendedName>
</protein>
<dbReference type="SMART" id="SM00241">
    <property type="entry name" value="ZP"/>
    <property type="match status" value="1"/>
</dbReference>
<feature type="transmembrane region" description="Helical" evidence="3">
    <location>
        <begin position="424"/>
        <end position="444"/>
    </location>
</feature>
<keyword evidence="7" id="KW-1185">Reference proteome</keyword>
<feature type="domain" description="ZP" evidence="5">
    <location>
        <begin position="51"/>
        <end position="322"/>
    </location>
</feature>
<keyword evidence="1 4" id="KW-0732">Signal</keyword>
<evidence type="ECO:0000256" key="1">
    <source>
        <dbReference type="ARBA" id="ARBA00022729"/>
    </source>
</evidence>
<keyword evidence="3" id="KW-0472">Membrane</keyword>
<dbReference type="Gene3D" id="2.60.40.4100">
    <property type="entry name" value="Zona pellucida, ZP-C domain"/>
    <property type="match status" value="1"/>
</dbReference>
<reference evidence="6 7" key="1">
    <citation type="submission" date="2024-02" db="EMBL/GenBank/DDBJ databases">
        <authorList>
            <person name="Daric V."/>
            <person name="Darras S."/>
        </authorList>
    </citation>
    <scope>NUCLEOTIDE SEQUENCE [LARGE SCALE GENOMIC DNA]</scope>
</reference>
<dbReference type="InterPro" id="IPR055355">
    <property type="entry name" value="ZP-C"/>
</dbReference>
<name>A0ABP0GNC7_CLALP</name>
<sequence>MNSEGRIFCLTVLAVFFCPILGAGYCTNTASPPNDLTNQTAVLAYVDFQVECKDTGIFITLDSCALLSMGYTNNLTFFNSSGYPHTQYLCQNEQHGTELSFNLSNFSHCAADFTTTDEAISYNFDLRNTKSIPYIDSIISRVPFLRFTFTCQYSLQYNLSLSGRINSEENTINITAGTISTTFSTNFQLYNDSTFSHPYSSNETSSLTIFVPQYIYFEISSTASSQFVLQGINCWATPSSSSSHSTNYYMISNSCPATDSFYADATLVFRNYNSTKLQVAFRSFIWSSGKNSLYLHCQVELCDSSSDSTCYDNPCSSKRRKRRTSTPRKHHIVASFGPIEVTKRETICDKYVGYCSHFCITLPDEEIGCACPTNYVLKPDGRTCTKREPLLSKDDEKAAAQNESDIDFNTKAQLLLYAHEIDIISFYGFLLVIALCLLGIILLLEQRARYARCKAKNGFEF</sequence>
<organism evidence="6 7">
    <name type="scientific">Clavelina lepadiformis</name>
    <name type="common">Light-bulb sea squirt</name>
    <name type="synonym">Ascidia lepadiformis</name>
    <dbReference type="NCBI Taxonomy" id="159417"/>
    <lineage>
        <taxon>Eukaryota</taxon>
        <taxon>Metazoa</taxon>
        <taxon>Chordata</taxon>
        <taxon>Tunicata</taxon>
        <taxon>Ascidiacea</taxon>
        <taxon>Aplousobranchia</taxon>
        <taxon>Clavelinidae</taxon>
        <taxon>Clavelina</taxon>
    </lineage>
</organism>
<dbReference type="Gene3D" id="2.10.25.10">
    <property type="entry name" value="Laminin"/>
    <property type="match status" value="1"/>
</dbReference>
<keyword evidence="3" id="KW-1133">Transmembrane helix</keyword>
<dbReference type="InterPro" id="IPR042235">
    <property type="entry name" value="ZP-C_dom"/>
</dbReference>
<comment type="caution">
    <text evidence="6">The sequence shown here is derived from an EMBL/GenBank/DDBJ whole genome shotgun (WGS) entry which is preliminary data.</text>
</comment>
<feature type="chain" id="PRO_5045435440" description="ZP domain-containing protein" evidence="4">
    <location>
        <begin position="25"/>
        <end position="461"/>
    </location>
</feature>
<proteinExistence type="predicted"/>
<evidence type="ECO:0000256" key="2">
    <source>
        <dbReference type="ARBA" id="ARBA00023157"/>
    </source>
</evidence>
<dbReference type="PANTHER" id="PTHR14002">
    <property type="entry name" value="ENDOGLIN/TGF-BETA RECEPTOR TYPE III"/>
    <property type="match status" value="1"/>
</dbReference>
<dbReference type="Proteomes" id="UP001642483">
    <property type="component" value="Unassembled WGS sequence"/>
</dbReference>
<feature type="signal peptide" evidence="4">
    <location>
        <begin position="1"/>
        <end position="24"/>
    </location>
</feature>
<dbReference type="Gene3D" id="2.60.40.3210">
    <property type="entry name" value="Zona pellucida, ZP-N domain"/>
    <property type="match status" value="1"/>
</dbReference>
<dbReference type="InterPro" id="IPR001507">
    <property type="entry name" value="ZP_dom"/>
</dbReference>
<evidence type="ECO:0000313" key="6">
    <source>
        <dbReference type="EMBL" id="CAK8692431.1"/>
    </source>
</evidence>
<evidence type="ECO:0000256" key="3">
    <source>
        <dbReference type="SAM" id="Phobius"/>
    </source>
</evidence>
<evidence type="ECO:0000256" key="4">
    <source>
        <dbReference type="SAM" id="SignalP"/>
    </source>
</evidence>